<evidence type="ECO:0000313" key="3">
    <source>
        <dbReference type="Proteomes" id="UP000011083"/>
    </source>
</evidence>
<reference evidence="2 3" key="1">
    <citation type="journal article" date="2013" name="Genome Biol.">
        <title>Genome of Acanthamoeba castellanii highlights extensive lateral gene transfer and early evolution of tyrosine kinase signaling.</title>
        <authorList>
            <person name="Clarke M."/>
            <person name="Lohan A.J."/>
            <person name="Liu B."/>
            <person name="Lagkouvardos I."/>
            <person name="Roy S."/>
            <person name="Zafar N."/>
            <person name="Bertelli C."/>
            <person name="Schilde C."/>
            <person name="Kianianmomeni A."/>
            <person name="Burglin T.R."/>
            <person name="Frech C."/>
            <person name="Turcotte B."/>
            <person name="Kopec K.O."/>
            <person name="Synnott J.M."/>
            <person name="Choo C."/>
            <person name="Paponov I."/>
            <person name="Finkler A."/>
            <person name="Soon Heng Tan C."/>
            <person name="Hutchins A.P."/>
            <person name="Weinmeier T."/>
            <person name="Rattei T."/>
            <person name="Chu J.S."/>
            <person name="Gimenez G."/>
            <person name="Irimia M."/>
            <person name="Rigden D.J."/>
            <person name="Fitzpatrick D.A."/>
            <person name="Lorenzo-Morales J."/>
            <person name="Bateman A."/>
            <person name="Chiu C.H."/>
            <person name="Tang P."/>
            <person name="Hegemann P."/>
            <person name="Fromm H."/>
            <person name="Raoult D."/>
            <person name="Greub G."/>
            <person name="Miranda-Saavedra D."/>
            <person name="Chen N."/>
            <person name="Nash P."/>
            <person name="Ginger M.L."/>
            <person name="Horn M."/>
            <person name="Schaap P."/>
            <person name="Caler L."/>
            <person name="Loftus B."/>
        </authorList>
    </citation>
    <scope>NUCLEOTIDE SEQUENCE [LARGE SCALE GENOMIC DNA]</scope>
    <source>
        <strain evidence="2 3">Neff</strain>
    </source>
</reference>
<sequence>KDNILKTIQHRLGSQPVKIQADIQVTCFSYEGIDAIKPALRAGQQCSTPDSPVRIQLVTSPEYILLTSSTDHERGVALLKKAVEAIQTEIKKHGGDCVIKTEPRVVA</sequence>
<dbReference type="RefSeq" id="XP_004333175.1">
    <property type="nucleotide sequence ID" value="XM_004333127.1"/>
</dbReference>
<protein>
    <submittedName>
        <fullName evidence="2">Eukaryotic initiation factor, putative</fullName>
    </submittedName>
</protein>
<evidence type="ECO:0000256" key="1">
    <source>
        <dbReference type="ARBA" id="ARBA00022917"/>
    </source>
</evidence>
<dbReference type="KEGG" id="acan:ACA1_388420"/>
<dbReference type="GO" id="GO:0005850">
    <property type="term" value="C:eukaryotic translation initiation factor 2 complex"/>
    <property type="evidence" value="ECO:0007669"/>
    <property type="project" value="TreeGrafter"/>
</dbReference>
<keyword evidence="2" id="KW-0396">Initiation factor</keyword>
<evidence type="ECO:0000313" key="2">
    <source>
        <dbReference type="EMBL" id="ELR11162.1"/>
    </source>
</evidence>
<keyword evidence="3" id="KW-1185">Reference proteome</keyword>
<dbReference type="GO" id="GO:0043022">
    <property type="term" value="F:ribosome binding"/>
    <property type="evidence" value="ECO:0007669"/>
    <property type="project" value="TreeGrafter"/>
</dbReference>
<dbReference type="GeneID" id="14911619"/>
<dbReference type="PANTHER" id="PTHR10602">
    <property type="entry name" value="EUKARYOTIC TRANSLATION INITIATION FACTOR 2 SUBUNIT 1"/>
    <property type="match status" value="1"/>
</dbReference>
<dbReference type="STRING" id="1257118.L8GDR4"/>
<dbReference type="SUPFAM" id="SSF110993">
    <property type="entry name" value="eIF-2-alpha, C-terminal domain"/>
    <property type="match status" value="1"/>
</dbReference>
<dbReference type="GO" id="GO:0003743">
    <property type="term" value="F:translation initiation factor activity"/>
    <property type="evidence" value="ECO:0007669"/>
    <property type="project" value="UniProtKB-KW"/>
</dbReference>
<dbReference type="OrthoDB" id="1685042at2759"/>
<accession>L8GDR4</accession>
<gene>
    <name evidence="2" type="ORF">ACA1_388420</name>
</gene>
<dbReference type="GO" id="GO:0003723">
    <property type="term" value="F:RNA binding"/>
    <property type="evidence" value="ECO:0007669"/>
    <property type="project" value="InterPro"/>
</dbReference>
<keyword evidence="1" id="KW-0648">Protein biosynthesis</keyword>
<dbReference type="Proteomes" id="UP000011083">
    <property type="component" value="Unassembled WGS sequence"/>
</dbReference>
<dbReference type="Gene3D" id="3.30.70.1130">
    <property type="entry name" value="EIF_2_alpha"/>
    <property type="match status" value="1"/>
</dbReference>
<proteinExistence type="predicted"/>
<dbReference type="GO" id="GO:0033290">
    <property type="term" value="C:eukaryotic 48S preinitiation complex"/>
    <property type="evidence" value="ECO:0007669"/>
    <property type="project" value="TreeGrafter"/>
</dbReference>
<dbReference type="Pfam" id="PF07541">
    <property type="entry name" value="EIF_2_alpha"/>
    <property type="match status" value="1"/>
</dbReference>
<dbReference type="AlphaFoldDB" id="L8GDR4"/>
<dbReference type="PANTHER" id="PTHR10602:SF0">
    <property type="entry name" value="EUKARYOTIC TRANSLATION INITIATION FACTOR 2 SUBUNIT 1"/>
    <property type="match status" value="1"/>
</dbReference>
<name>L8GDR4_ACACF</name>
<feature type="non-terminal residue" evidence="2">
    <location>
        <position position="1"/>
    </location>
</feature>
<organism evidence="2 3">
    <name type="scientific">Acanthamoeba castellanii (strain ATCC 30010 / Neff)</name>
    <dbReference type="NCBI Taxonomy" id="1257118"/>
    <lineage>
        <taxon>Eukaryota</taxon>
        <taxon>Amoebozoa</taxon>
        <taxon>Discosea</taxon>
        <taxon>Longamoebia</taxon>
        <taxon>Centramoebida</taxon>
        <taxon>Acanthamoebidae</taxon>
        <taxon>Acanthamoeba</taxon>
    </lineage>
</organism>
<dbReference type="VEuPathDB" id="AmoebaDB:ACA1_388420"/>
<dbReference type="InterPro" id="IPR024055">
    <property type="entry name" value="TIF2_asu_C"/>
</dbReference>
<dbReference type="EMBL" id="KB008156">
    <property type="protein sequence ID" value="ELR11162.1"/>
    <property type="molecule type" value="Genomic_DNA"/>
</dbReference>
<dbReference type="InterPro" id="IPR011488">
    <property type="entry name" value="TIF_2_asu"/>
</dbReference>